<dbReference type="PANTHER" id="PTHR43292:SF3">
    <property type="entry name" value="ACYL-COA DEHYDROGENASE FADE29"/>
    <property type="match status" value="1"/>
</dbReference>
<dbReference type="Gene3D" id="1.20.140.10">
    <property type="entry name" value="Butyryl-CoA Dehydrogenase, subunit A, domain 3"/>
    <property type="match status" value="2"/>
</dbReference>
<evidence type="ECO:0000259" key="6">
    <source>
        <dbReference type="Pfam" id="PF00441"/>
    </source>
</evidence>
<dbReference type="InterPro" id="IPR006091">
    <property type="entry name" value="Acyl-CoA_Oxase/DH_mid-dom"/>
</dbReference>
<evidence type="ECO:0000313" key="9">
    <source>
        <dbReference type="EMBL" id="MCJ0762367.1"/>
    </source>
</evidence>
<keyword evidence="10" id="KW-1185">Reference proteome</keyword>
<accession>A0A9X2ANE8</accession>
<evidence type="ECO:0000259" key="8">
    <source>
        <dbReference type="Pfam" id="PF02771"/>
    </source>
</evidence>
<dbReference type="InterPro" id="IPR037069">
    <property type="entry name" value="AcylCoA_DH/ox_N_sf"/>
</dbReference>
<dbReference type="AlphaFoldDB" id="A0A9X2ANE8"/>
<keyword evidence="4" id="KW-0274">FAD</keyword>
<feature type="domain" description="Acyl-CoA dehydrogenase/oxidase N-terminal" evidence="8">
    <location>
        <begin position="372"/>
        <end position="484"/>
    </location>
</feature>
<dbReference type="InterPro" id="IPR052161">
    <property type="entry name" value="Mycobact_Acyl-CoA_DH"/>
</dbReference>
<dbReference type="InterPro" id="IPR009075">
    <property type="entry name" value="AcylCo_DH/oxidase_C"/>
</dbReference>
<dbReference type="Pfam" id="PF02770">
    <property type="entry name" value="Acyl-CoA_dh_M"/>
    <property type="match status" value="1"/>
</dbReference>
<evidence type="ECO:0000313" key="10">
    <source>
        <dbReference type="Proteomes" id="UP001139447"/>
    </source>
</evidence>
<evidence type="ECO:0000256" key="2">
    <source>
        <dbReference type="ARBA" id="ARBA00009347"/>
    </source>
</evidence>
<dbReference type="CDD" id="cd00567">
    <property type="entry name" value="ACAD"/>
    <property type="match status" value="1"/>
</dbReference>
<comment type="caution">
    <text evidence="9">The sequence shown here is derived from an EMBL/GenBank/DDBJ whole genome shotgun (WGS) entry which is preliminary data.</text>
</comment>
<reference evidence="9" key="1">
    <citation type="submission" date="2022-03" db="EMBL/GenBank/DDBJ databases">
        <authorList>
            <person name="Woo C.Y."/>
        </authorList>
    </citation>
    <scope>NUCLEOTIDE SEQUENCE</scope>
    <source>
        <strain evidence="9">CYS-02</strain>
    </source>
</reference>
<dbReference type="GO" id="GO:0050660">
    <property type="term" value="F:flavin adenine dinucleotide binding"/>
    <property type="evidence" value="ECO:0007669"/>
    <property type="project" value="InterPro"/>
</dbReference>
<dbReference type="Gene3D" id="1.10.540.10">
    <property type="entry name" value="Acyl-CoA dehydrogenase/oxidase, N-terminal domain"/>
    <property type="match status" value="2"/>
</dbReference>
<comment type="cofactor">
    <cofactor evidence="1">
        <name>FAD</name>
        <dbReference type="ChEBI" id="CHEBI:57692"/>
    </cofactor>
</comment>
<dbReference type="SUPFAM" id="SSF56645">
    <property type="entry name" value="Acyl-CoA dehydrogenase NM domain-like"/>
    <property type="match status" value="2"/>
</dbReference>
<keyword evidence="3" id="KW-0285">Flavoprotein</keyword>
<dbReference type="RefSeq" id="WP_243304556.1">
    <property type="nucleotide sequence ID" value="NZ_JALGBI010000001.1"/>
</dbReference>
<evidence type="ECO:0000256" key="1">
    <source>
        <dbReference type="ARBA" id="ARBA00001974"/>
    </source>
</evidence>
<dbReference type="InterPro" id="IPR009100">
    <property type="entry name" value="AcylCoA_DH/oxidase_NM_dom_sf"/>
</dbReference>
<feature type="domain" description="Acyl-CoA oxidase/dehydrogenase middle" evidence="7">
    <location>
        <begin position="490"/>
        <end position="584"/>
    </location>
</feature>
<proteinExistence type="inferred from homology"/>
<feature type="domain" description="Acyl-CoA dehydrogenase/oxidase C-terminal" evidence="6">
    <location>
        <begin position="214"/>
        <end position="351"/>
    </location>
</feature>
<dbReference type="InterPro" id="IPR013786">
    <property type="entry name" value="AcylCoA_DH/ox_N"/>
</dbReference>
<dbReference type="GO" id="GO:0005886">
    <property type="term" value="C:plasma membrane"/>
    <property type="evidence" value="ECO:0007669"/>
    <property type="project" value="TreeGrafter"/>
</dbReference>
<evidence type="ECO:0000259" key="7">
    <source>
        <dbReference type="Pfam" id="PF02770"/>
    </source>
</evidence>
<evidence type="ECO:0000256" key="5">
    <source>
        <dbReference type="ARBA" id="ARBA00023002"/>
    </source>
</evidence>
<dbReference type="Pfam" id="PF02771">
    <property type="entry name" value="Acyl-CoA_dh_N"/>
    <property type="match status" value="2"/>
</dbReference>
<feature type="domain" description="Acyl-CoA dehydrogenase/oxidase C-terminal" evidence="6">
    <location>
        <begin position="596"/>
        <end position="753"/>
    </location>
</feature>
<dbReference type="Pfam" id="PF00441">
    <property type="entry name" value="Acyl-CoA_dh_1"/>
    <property type="match status" value="2"/>
</dbReference>
<dbReference type="InterPro" id="IPR046373">
    <property type="entry name" value="Acyl-CoA_Oxase/DH_mid-dom_sf"/>
</dbReference>
<keyword evidence="5" id="KW-0560">Oxidoreductase</keyword>
<dbReference type="EMBL" id="JALGBI010000001">
    <property type="protein sequence ID" value="MCJ0762367.1"/>
    <property type="molecule type" value="Genomic_DNA"/>
</dbReference>
<dbReference type="SUPFAM" id="SSF47203">
    <property type="entry name" value="Acyl-CoA dehydrogenase C-terminal domain-like"/>
    <property type="match status" value="2"/>
</dbReference>
<name>A0A9X2ANE8_9BURK</name>
<dbReference type="PANTHER" id="PTHR43292">
    <property type="entry name" value="ACYL-COA DEHYDROGENASE"/>
    <property type="match status" value="1"/>
</dbReference>
<dbReference type="Proteomes" id="UP001139447">
    <property type="component" value="Unassembled WGS sequence"/>
</dbReference>
<protein>
    <submittedName>
        <fullName evidence="9">Acyl-CoA dehydrogenase family protein</fullName>
    </submittedName>
</protein>
<gene>
    <name evidence="9" type="ORF">MMF98_04005</name>
</gene>
<dbReference type="GO" id="GO:0016627">
    <property type="term" value="F:oxidoreductase activity, acting on the CH-CH group of donors"/>
    <property type="evidence" value="ECO:0007669"/>
    <property type="project" value="InterPro"/>
</dbReference>
<comment type="similarity">
    <text evidence="2">Belongs to the acyl-CoA dehydrogenase family.</text>
</comment>
<feature type="domain" description="Acyl-CoA dehydrogenase/oxidase N-terminal" evidence="8">
    <location>
        <begin position="2"/>
        <end position="78"/>
    </location>
</feature>
<dbReference type="FunFam" id="2.40.110.10:FF:000011">
    <property type="entry name" value="Acyl-CoA dehydrogenase FadE34"/>
    <property type="match status" value="1"/>
</dbReference>
<sequence>MTDDQSSLKESIARYLREQYSFAERLRVLAGKSEVNHWGEFAKLGWLAIPFDSDSGGLDAGPAEMAILMTELGRGLALEPVLPNLVLSGSLLQAISDVDCRASCLGSMIEGRVKFATVYEGMGARAAVELVAQGDSFTLTGTAKVVLGGSQADFFLVAASATRLAVVPASAPGLHIDSYRGIDDYPACSLTFDKVHVNAADVLTLDGTTLGLALNYCCAMSCCEAVGVLDVLVEHTLQYAKDRKQFGKSLAANQVISHRLVEMRIHAQEARALSGLAVQALEGPGGPELDVMVSAAKIRVDQALRSVAESAVQIHGAIAITNEFHISHYFRRAAGLRLSFGDAEWHEDRLGTWLKKTGGANESTAKRFLASDADRAFVRTVEDFMHSALPKQLAAKVANEQNLSKQEINGWQRTLGEKGWLGAGWPKKFGGPGWSPRQQFIFDSVCTSMNCPAVVPAGVKMIGPLLQMFGTPAQQERFLPRILDASEWWCQGYSEPNAGSDLASLRTSAEDCGDHFIVNGEKIWTSGAHYADWMFCLVRTSRETRPQQGISFLLIDMRTPGIEVSPIQSMDGAHSFNSVFFKDVWVPKENLLGKQGEGWSYAKALLSHERLFASWLSGIQRSLRQLKKVAIGDQLSDAKLREIVRFEVRTLALEKRVLEFLEQSEADGVLSDEVSELKIQGAELFQDISNAAMMICGDLAYPSDAPFILGKNADPLFAPAHAATAAARYFGRRAHSIAAGTTEIQKNILAKTVLEI</sequence>
<dbReference type="InterPro" id="IPR036250">
    <property type="entry name" value="AcylCo_DH-like_C"/>
</dbReference>
<organism evidence="9 10">
    <name type="scientific">Variovorax terrae</name>
    <dbReference type="NCBI Taxonomy" id="2923278"/>
    <lineage>
        <taxon>Bacteria</taxon>
        <taxon>Pseudomonadati</taxon>
        <taxon>Pseudomonadota</taxon>
        <taxon>Betaproteobacteria</taxon>
        <taxon>Burkholderiales</taxon>
        <taxon>Comamonadaceae</taxon>
        <taxon>Variovorax</taxon>
    </lineage>
</organism>
<evidence type="ECO:0000256" key="4">
    <source>
        <dbReference type="ARBA" id="ARBA00022827"/>
    </source>
</evidence>
<dbReference type="Gene3D" id="2.40.110.10">
    <property type="entry name" value="Butyryl-CoA Dehydrogenase, subunit A, domain 2"/>
    <property type="match status" value="2"/>
</dbReference>
<evidence type="ECO:0000256" key="3">
    <source>
        <dbReference type="ARBA" id="ARBA00022630"/>
    </source>
</evidence>